<keyword evidence="5" id="KW-1185">Reference proteome</keyword>
<evidence type="ECO:0000313" key="4">
    <source>
        <dbReference type="EMBL" id="MFC4411282.1"/>
    </source>
</evidence>
<proteinExistence type="predicted"/>
<gene>
    <name evidence="4" type="ORF">ACFOZY_12705</name>
</gene>
<feature type="domain" description="GGDEF" evidence="3">
    <location>
        <begin position="537"/>
        <end position="675"/>
    </location>
</feature>
<dbReference type="PROSITE" id="PS50887">
    <property type="entry name" value="GGDEF"/>
    <property type="match status" value="1"/>
</dbReference>
<dbReference type="Pfam" id="PF13426">
    <property type="entry name" value="PAS_9"/>
    <property type="match status" value="2"/>
</dbReference>
<dbReference type="Gene3D" id="3.30.70.270">
    <property type="match status" value="1"/>
</dbReference>
<dbReference type="Pfam" id="PF08448">
    <property type="entry name" value="PAS_4"/>
    <property type="match status" value="1"/>
</dbReference>
<dbReference type="SUPFAM" id="SSF55073">
    <property type="entry name" value="Nucleotide cyclase"/>
    <property type="match status" value="1"/>
</dbReference>
<dbReference type="InterPro" id="IPR035965">
    <property type="entry name" value="PAS-like_dom_sf"/>
</dbReference>
<dbReference type="InterPro" id="IPR013656">
    <property type="entry name" value="PAS_4"/>
</dbReference>
<evidence type="ECO:0000259" key="1">
    <source>
        <dbReference type="PROSITE" id="PS50112"/>
    </source>
</evidence>
<comment type="caution">
    <text evidence="4">The sequence shown here is derived from an EMBL/GenBank/DDBJ whole genome shotgun (WGS) entry which is preliminary data.</text>
</comment>
<feature type="domain" description="PAC" evidence="2">
    <location>
        <begin position="452"/>
        <end position="505"/>
    </location>
</feature>
<dbReference type="Proteomes" id="UP001595817">
    <property type="component" value="Unassembled WGS sequence"/>
</dbReference>
<dbReference type="InterPro" id="IPR000700">
    <property type="entry name" value="PAS-assoc_C"/>
</dbReference>
<dbReference type="EMBL" id="JBHSEC010000019">
    <property type="protein sequence ID" value="MFC4411282.1"/>
    <property type="molecule type" value="Genomic_DNA"/>
</dbReference>
<dbReference type="RefSeq" id="WP_378156024.1">
    <property type="nucleotide sequence ID" value="NZ_JBHSEC010000019.1"/>
</dbReference>
<dbReference type="InterPro" id="IPR001610">
    <property type="entry name" value="PAC"/>
</dbReference>
<dbReference type="InterPro" id="IPR000014">
    <property type="entry name" value="PAS"/>
</dbReference>
<dbReference type="PANTHER" id="PTHR44757:SF2">
    <property type="entry name" value="BIOFILM ARCHITECTURE MAINTENANCE PROTEIN MBAA"/>
    <property type="match status" value="1"/>
</dbReference>
<accession>A0ABV8X9H4</accession>
<dbReference type="InterPro" id="IPR000160">
    <property type="entry name" value="GGDEF_dom"/>
</dbReference>
<name>A0ABV8X9H4_9LACT</name>
<dbReference type="PROSITE" id="PS50113">
    <property type="entry name" value="PAC"/>
    <property type="match status" value="2"/>
</dbReference>
<dbReference type="InterPro" id="IPR052155">
    <property type="entry name" value="Biofilm_reg_signaling"/>
</dbReference>
<dbReference type="PANTHER" id="PTHR44757">
    <property type="entry name" value="DIGUANYLATE CYCLASE DGCP"/>
    <property type="match status" value="1"/>
</dbReference>
<organism evidence="4 5">
    <name type="scientific">Chungangia koreensis</name>
    <dbReference type="NCBI Taxonomy" id="752657"/>
    <lineage>
        <taxon>Bacteria</taxon>
        <taxon>Bacillati</taxon>
        <taxon>Bacillota</taxon>
        <taxon>Bacilli</taxon>
        <taxon>Lactobacillales</taxon>
        <taxon>Chungangia</taxon>
    </lineage>
</organism>
<evidence type="ECO:0000259" key="3">
    <source>
        <dbReference type="PROSITE" id="PS50887"/>
    </source>
</evidence>
<dbReference type="NCBIfam" id="TIGR00254">
    <property type="entry name" value="GGDEF"/>
    <property type="match status" value="1"/>
</dbReference>
<dbReference type="CDD" id="cd00130">
    <property type="entry name" value="PAS"/>
    <property type="match status" value="3"/>
</dbReference>
<dbReference type="CDD" id="cd01949">
    <property type="entry name" value="GGDEF"/>
    <property type="match status" value="1"/>
</dbReference>
<protein>
    <submittedName>
        <fullName evidence="4">PAS domain S-box protein</fullName>
    </submittedName>
</protein>
<evidence type="ECO:0000259" key="2">
    <source>
        <dbReference type="PROSITE" id="PS50113"/>
    </source>
</evidence>
<dbReference type="PROSITE" id="PS50112">
    <property type="entry name" value="PAS"/>
    <property type="match status" value="2"/>
</dbReference>
<dbReference type="SMART" id="SM00267">
    <property type="entry name" value="GGDEF"/>
    <property type="match status" value="1"/>
</dbReference>
<dbReference type="Gene3D" id="3.30.450.20">
    <property type="entry name" value="PAS domain"/>
    <property type="match status" value="4"/>
</dbReference>
<dbReference type="InterPro" id="IPR029787">
    <property type="entry name" value="Nucleotide_cyclase"/>
</dbReference>
<dbReference type="Pfam" id="PF00990">
    <property type="entry name" value="GGDEF"/>
    <property type="match status" value="1"/>
</dbReference>
<dbReference type="NCBIfam" id="TIGR00229">
    <property type="entry name" value="sensory_box"/>
    <property type="match status" value="3"/>
</dbReference>
<sequence length="681" mass="79035">MEQFFTYEHFNALFGLSEDYVFFLKQVEEGYEYIYLNNPTKDVFIQSPIGQRIDEFLSPEHAKPILENYEKAVRERRVLTYRDFYLFSDHERMNETTVTPVFKGDDVYILAITKEVSRQKEIEEKYLFFQSLLTVSIDPTVVVRRDGTIFDMNNRFEEIFGLPIDQYKGTPYIKLPIHSFQDVNNVQSNFQQALEGEGKSSILNKRIKADGQIGTFLTSFSPIKKEEEVIAIFILFQEITEEMKLKEDLKATLNILEGYKKGISTAAIVTITDRHGKIQHVNDLYIETSQYKENELLNTYHKIFNDNHSYPFHHEVMDKVYAGDVWTGELKHRKKDGQSYWVDATVIPLNDGEEEIEKFLIIEFDITGKKKVLSELRNIEKTFNLITENTNDLIAITDEYGFVLYTSPSHEKRLGLEKEEKLGTFYTDLLSEESRRRWLDESIQKISAGESVIGEYELICKNGDSLWTETFITPVKDMESSQVYQHVIMSREITERKKLEENLRYMAYHDGLTNLPNRSFLLKEFPIIAEKAKSETHSVAVLYLDGDNFKLINDTFGHEVGDEFIRQFGLALKRSIQTEDLVSRLGGDEFVILLTGLPLNSAERERDTMIIVERIKRNLMEGWSIGGIDFSPTSSIGVSFYPDHGSSLDELLDKSDQSLYEAKKYGKDQFCIYCKPESHRV</sequence>
<dbReference type="SMART" id="SM00091">
    <property type="entry name" value="PAS"/>
    <property type="match status" value="4"/>
</dbReference>
<dbReference type="SUPFAM" id="SSF55785">
    <property type="entry name" value="PYP-like sensor domain (PAS domain)"/>
    <property type="match status" value="4"/>
</dbReference>
<feature type="domain" description="PAS" evidence="1">
    <location>
        <begin position="125"/>
        <end position="197"/>
    </location>
</feature>
<dbReference type="InterPro" id="IPR043128">
    <property type="entry name" value="Rev_trsase/Diguanyl_cyclase"/>
</dbReference>
<evidence type="ECO:0000313" key="5">
    <source>
        <dbReference type="Proteomes" id="UP001595817"/>
    </source>
</evidence>
<feature type="domain" description="PAC" evidence="2">
    <location>
        <begin position="326"/>
        <end position="378"/>
    </location>
</feature>
<reference evidence="5" key="1">
    <citation type="journal article" date="2019" name="Int. J. Syst. Evol. Microbiol.">
        <title>The Global Catalogue of Microorganisms (GCM) 10K type strain sequencing project: providing services to taxonomists for standard genome sequencing and annotation.</title>
        <authorList>
            <consortium name="The Broad Institute Genomics Platform"/>
            <consortium name="The Broad Institute Genome Sequencing Center for Infectious Disease"/>
            <person name="Wu L."/>
            <person name="Ma J."/>
        </authorList>
    </citation>
    <scope>NUCLEOTIDE SEQUENCE [LARGE SCALE GENOMIC DNA]</scope>
    <source>
        <strain evidence="5">CCUG 59778</strain>
    </source>
</reference>
<dbReference type="SMART" id="SM00086">
    <property type="entry name" value="PAC"/>
    <property type="match status" value="3"/>
</dbReference>
<feature type="domain" description="PAS" evidence="1">
    <location>
        <begin position="379"/>
        <end position="450"/>
    </location>
</feature>